<reference evidence="2 3" key="1">
    <citation type="submission" date="2018-05" db="EMBL/GenBank/DDBJ databases">
        <authorList>
            <consortium name="IHU Genomes"/>
        </authorList>
    </citation>
    <scope>NUCLEOTIDE SEQUENCE [LARGE SCALE GENOMIC DNA]</scope>
    <source>
        <strain evidence="2 3">P7336</strain>
    </source>
</reference>
<proteinExistence type="predicted"/>
<feature type="region of interest" description="Disordered" evidence="1">
    <location>
        <begin position="1"/>
        <end position="32"/>
    </location>
</feature>
<gene>
    <name evidence="2" type="ORF">MSP7336_02348</name>
</gene>
<keyword evidence="3" id="KW-1185">Reference proteome</keyword>
<sequence>MRGGQVRRPGDRGRFRAHSLDDTCDEPAGADADLYPAAAARVH</sequence>
<accession>A0A375YZJ6</accession>
<evidence type="ECO:0000313" key="2">
    <source>
        <dbReference type="EMBL" id="SRX94100.1"/>
    </source>
</evidence>
<feature type="compositionally biased region" description="Basic and acidic residues" evidence="1">
    <location>
        <begin position="8"/>
        <end position="21"/>
    </location>
</feature>
<organism evidence="2 3">
    <name type="scientific">Mycobacterium shimoidei</name>
    <dbReference type="NCBI Taxonomy" id="29313"/>
    <lineage>
        <taxon>Bacteria</taxon>
        <taxon>Bacillati</taxon>
        <taxon>Actinomycetota</taxon>
        <taxon>Actinomycetes</taxon>
        <taxon>Mycobacteriales</taxon>
        <taxon>Mycobacteriaceae</taxon>
        <taxon>Mycobacterium</taxon>
    </lineage>
</organism>
<evidence type="ECO:0000313" key="3">
    <source>
        <dbReference type="Proteomes" id="UP000252015"/>
    </source>
</evidence>
<dbReference type="Proteomes" id="UP000252015">
    <property type="component" value="Unassembled WGS sequence"/>
</dbReference>
<dbReference type="AlphaFoldDB" id="A0A375YZJ6"/>
<evidence type="ECO:0000256" key="1">
    <source>
        <dbReference type="SAM" id="MobiDB-lite"/>
    </source>
</evidence>
<dbReference type="EMBL" id="UEGW01000001">
    <property type="protein sequence ID" value="SRX94100.1"/>
    <property type="molecule type" value="Genomic_DNA"/>
</dbReference>
<protein>
    <submittedName>
        <fullName evidence="2">Uncharacterized protein</fullName>
    </submittedName>
</protein>
<name>A0A375YZJ6_MYCSH</name>